<dbReference type="SMART" id="SM00448">
    <property type="entry name" value="REC"/>
    <property type="match status" value="1"/>
</dbReference>
<feature type="transmembrane region" description="Helical" evidence="10">
    <location>
        <begin position="262"/>
        <end position="287"/>
    </location>
</feature>
<dbReference type="InterPro" id="IPR036890">
    <property type="entry name" value="HATPase_C_sf"/>
</dbReference>
<proteinExistence type="predicted"/>
<dbReference type="Pfam" id="PF00512">
    <property type="entry name" value="HisKA"/>
    <property type="match status" value="1"/>
</dbReference>
<dbReference type="GO" id="GO:0005524">
    <property type="term" value="F:ATP binding"/>
    <property type="evidence" value="ECO:0007669"/>
    <property type="project" value="UniProtKB-KW"/>
</dbReference>
<protein>
    <recommendedName>
        <fullName evidence="2">histidine kinase</fullName>
        <ecNumber evidence="2">2.7.13.3</ecNumber>
    </recommendedName>
</protein>
<evidence type="ECO:0000256" key="3">
    <source>
        <dbReference type="ARBA" id="ARBA00022553"/>
    </source>
</evidence>
<feature type="transmembrane region" description="Helical" evidence="10">
    <location>
        <begin position="233"/>
        <end position="250"/>
    </location>
</feature>
<evidence type="ECO:0000256" key="2">
    <source>
        <dbReference type="ARBA" id="ARBA00012438"/>
    </source>
</evidence>
<keyword evidence="10" id="KW-1133">Transmembrane helix</keyword>
<dbReference type="Gene3D" id="3.30.565.10">
    <property type="entry name" value="Histidine kinase-like ATPase, C-terminal domain"/>
    <property type="match status" value="2"/>
</dbReference>
<evidence type="ECO:0000256" key="8">
    <source>
        <dbReference type="ARBA" id="ARBA00023012"/>
    </source>
</evidence>
<dbReference type="SUPFAM" id="SSF52172">
    <property type="entry name" value="CheY-like"/>
    <property type="match status" value="1"/>
</dbReference>
<dbReference type="InterPro" id="IPR011006">
    <property type="entry name" value="CheY-like_superfamily"/>
</dbReference>
<gene>
    <name evidence="13" type="ORF">M3N64_05385</name>
</gene>
<comment type="catalytic activity">
    <reaction evidence="1">
        <text>ATP + protein L-histidine = ADP + protein N-phospho-L-histidine.</text>
        <dbReference type="EC" id="2.7.13.3"/>
    </reaction>
</comment>
<dbReference type="Gene3D" id="3.40.50.2300">
    <property type="match status" value="1"/>
</dbReference>
<feature type="domain" description="Histidine kinase" evidence="11">
    <location>
        <begin position="910"/>
        <end position="1007"/>
    </location>
</feature>
<dbReference type="Pfam" id="PF07695">
    <property type="entry name" value="7TMR-DISM_7TM"/>
    <property type="match status" value="1"/>
</dbReference>
<keyword evidence="14" id="KW-1185">Reference proteome</keyword>
<dbReference type="InterPro" id="IPR004358">
    <property type="entry name" value="Sig_transdc_His_kin-like_C"/>
</dbReference>
<feature type="transmembrane region" description="Helical" evidence="10">
    <location>
        <begin position="299"/>
        <end position="318"/>
    </location>
</feature>
<dbReference type="SMART" id="SM00388">
    <property type="entry name" value="HisKA"/>
    <property type="match status" value="1"/>
</dbReference>
<dbReference type="Pfam" id="PF00072">
    <property type="entry name" value="Response_reg"/>
    <property type="match status" value="1"/>
</dbReference>
<dbReference type="PRINTS" id="PR00344">
    <property type="entry name" value="BCTRLSENSOR"/>
</dbReference>
<feature type="transmembrane region" description="Helical" evidence="10">
    <location>
        <begin position="202"/>
        <end position="221"/>
    </location>
</feature>
<keyword evidence="8" id="KW-0902">Two-component regulatory system</keyword>
<dbReference type="Pfam" id="PF02518">
    <property type="entry name" value="HATPase_c"/>
    <property type="match status" value="2"/>
</dbReference>
<dbReference type="RefSeq" id="WP_249099203.1">
    <property type="nucleotide sequence ID" value="NZ_JAMAST010000003.1"/>
</dbReference>
<evidence type="ECO:0000256" key="10">
    <source>
        <dbReference type="SAM" id="Phobius"/>
    </source>
</evidence>
<evidence type="ECO:0000313" key="14">
    <source>
        <dbReference type="Proteomes" id="UP001203004"/>
    </source>
</evidence>
<comment type="caution">
    <text evidence="9">Lacks conserved residue(s) required for the propagation of feature annotation.</text>
</comment>
<dbReference type="InterPro" id="IPR036097">
    <property type="entry name" value="HisK_dim/P_sf"/>
</dbReference>
<dbReference type="InterPro" id="IPR008979">
    <property type="entry name" value="Galactose-bd-like_sf"/>
</dbReference>
<dbReference type="SUPFAM" id="SSF55874">
    <property type="entry name" value="ATPase domain of HSP90 chaperone/DNA topoisomerase II/histidine kinase"/>
    <property type="match status" value="2"/>
</dbReference>
<keyword evidence="6" id="KW-0418">Kinase</keyword>
<dbReference type="PANTHER" id="PTHR43547">
    <property type="entry name" value="TWO-COMPONENT HISTIDINE KINASE"/>
    <property type="match status" value="1"/>
</dbReference>
<dbReference type="PANTHER" id="PTHR43547:SF2">
    <property type="entry name" value="HYBRID SIGNAL TRANSDUCTION HISTIDINE KINASE C"/>
    <property type="match status" value="1"/>
</dbReference>
<keyword evidence="5" id="KW-0547">Nucleotide-binding</keyword>
<organism evidence="13 14">
    <name type="scientific">Sporolactobacillus mangiferae</name>
    <dbReference type="NCBI Taxonomy" id="2940498"/>
    <lineage>
        <taxon>Bacteria</taxon>
        <taxon>Bacillati</taxon>
        <taxon>Bacillota</taxon>
        <taxon>Bacilli</taxon>
        <taxon>Bacillales</taxon>
        <taxon>Sporolactobacillaceae</taxon>
        <taxon>Sporolactobacillus</taxon>
    </lineage>
</organism>
<evidence type="ECO:0000256" key="1">
    <source>
        <dbReference type="ARBA" id="ARBA00000085"/>
    </source>
</evidence>
<feature type="domain" description="Response regulatory" evidence="12">
    <location>
        <begin position="683"/>
        <end position="799"/>
    </location>
</feature>
<comment type="caution">
    <text evidence="13">The sequence shown here is derived from an EMBL/GenBank/DDBJ whole genome shotgun (WGS) entry which is preliminary data.</text>
</comment>
<dbReference type="CDD" id="cd16922">
    <property type="entry name" value="HATPase_EvgS-ArcB-TorS-like"/>
    <property type="match status" value="1"/>
</dbReference>
<feature type="transmembrane region" description="Helical" evidence="10">
    <location>
        <begin position="324"/>
        <end position="345"/>
    </location>
</feature>
<keyword evidence="10" id="KW-0812">Transmembrane</keyword>
<dbReference type="InterPro" id="IPR011623">
    <property type="entry name" value="7TMR_DISM_rcpt_extracell_dom1"/>
</dbReference>
<reference evidence="13 14" key="1">
    <citation type="submission" date="2022-05" db="EMBL/GenBank/DDBJ databases">
        <title>Sporolactobacillus sp nov CPB3-1, isolated from tree bark (Mangifera indica L.).</title>
        <authorList>
            <person name="Phuengjayaem S."/>
            <person name="Tanasupawat S."/>
        </authorList>
    </citation>
    <scope>NUCLEOTIDE SEQUENCE [LARGE SCALE GENOMIC DNA]</scope>
    <source>
        <strain evidence="13 14">CPB3-1</strain>
    </source>
</reference>
<keyword evidence="3" id="KW-0597">Phosphoprotein</keyword>
<evidence type="ECO:0000259" key="11">
    <source>
        <dbReference type="PROSITE" id="PS50109"/>
    </source>
</evidence>
<dbReference type="SMART" id="SM00387">
    <property type="entry name" value="HATPase_c"/>
    <property type="match status" value="2"/>
</dbReference>
<dbReference type="InterPro" id="IPR001789">
    <property type="entry name" value="Sig_transdc_resp-reg_receiver"/>
</dbReference>
<dbReference type="InterPro" id="IPR003594">
    <property type="entry name" value="HATPase_dom"/>
</dbReference>
<keyword evidence="10" id="KW-0472">Membrane</keyword>
<feature type="domain" description="Histidine kinase" evidence="11">
    <location>
        <begin position="432"/>
        <end position="647"/>
    </location>
</feature>
<dbReference type="EC" id="2.7.13.3" evidence="2"/>
<dbReference type="InterPro" id="IPR010559">
    <property type="entry name" value="Sig_transdc_His_kin_internal"/>
</dbReference>
<keyword evidence="7 13" id="KW-0067">ATP-binding</keyword>
<dbReference type="EMBL" id="JAMAST010000003">
    <property type="protein sequence ID" value="MCL1631384.1"/>
    <property type="molecule type" value="Genomic_DNA"/>
</dbReference>
<dbReference type="Pfam" id="PF06580">
    <property type="entry name" value="His_kinase"/>
    <property type="match status" value="1"/>
</dbReference>
<accession>A0ABT0MAS5</accession>
<dbReference type="SUPFAM" id="SSF47384">
    <property type="entry name" value="Homodimeric domain of signal transducing histidine kinase"/>
    <property type="match status" value="1"/>
</dbReference>
<keyword evidence="4" id="KW-0808">Transferase</keyword>
<dbReference type="Proteomes" id="UP001203004">
    <property type="component" value="Unassembled WGS sequence"/>
</dbReference>
<dbReference type="Gene3D" id="1.10.287.130">
    <property type="match status" value="1"/>
</dbReference>
<feature type="transmembrane region" description="Helical" evidence="10">
    <location>
        <begin position="382"/>
        <end position="402"/>
    </location>
</feature>
<dbReference type="PROSITE" id="PS50110">
    <property type="entry name" value="RESPONSE_REGULATORY"/>
    <property type="match status" value="1"/>
</dbReference>
<name>A0ABT0MAS5_9BACL</name>
<evidence type="ECO:0000256" key="9">
    <source>
        <dbReference type="PROSITE-ProRule" id="PRU00169"/>
    </source>
</evidence>
<dbReference type="SUPFAM" id="SSF49785">
    <property type="entry name" value="Galactose-binding domain-like"/>
    <property type="match status" value="1"/>
</dbReference>
<evidence type="ECO:0000256" key="5">
    <source>
        <dbReference type="ARBA" id="ARBA00022741"/>
    </source>
</evidence>
<evidence type="ECO:0000259" key="12">
    <source>
        <dbReference type="PROSITE" id="PS50110"/>
    </source>
</evidence>
<evidence type="ECO:0000256" key="4">
    <source>
        <dbReference type="ARBA" id="ARBA00022679"/>
    </source>
</evidence>
<dbReference type="PROSITE" id="PS50109">
    <property type="entry name" value="HIS_KIN"/>
    <property type="match status" value="2"/>
</dbReference>
<evidence type="ECO:0000313" key="13">
    <source>
        <dbReference type="EMBL" id="MCL1631384.1"/>
    </source>
</evidence>
<dbReference type="InterPro" id="IPR005467">
    <property type="entry name" value="His_kinase_dom"/>
</dbReference>
<dbReference type="CDD" id="cd00082">
    <property type="entry name" value="HisKA"/>
    <property type="match status" value="1"/>
</dbReference>
<evidence type="ECO:0000256" key="6">
    <source>
        <dbReference type="ARBA" id="ARBA00022777"/>
    </source>
</evidence>
<evidence type="ECO:0000256" key="7">
    <source>
        <dbReference type="ARBA" id="ARBA00022840"/>
    </source>
</evidence>
<dbReference type="InterPro" id="IPR003661">
    <property type="entry name" value="HisK_dim/P_dom"/>
</dbReference>
<sequence>MRTKIKIVSLIILSYSVLFIVLLFLSGISANNAPKADKGMLDLSRWNFDQSGNVELNGEWTFYRNQLLTPKDIQSGQGRQAVLTDVPLNNITNPGGRQPGSGTYRLIIRSNQDHRIFAIKVPVIYTASKIYVNGKAFGRSGDVTRENFTPKPVSYVCYFPIHKGDNELIIQFANYGMINGWGIAKPVLLGTDQGITSARARALAVSCIIIIPFFIMGLFYFGHYLQIRRNLSFLFFSLMAICTSIALSMFDLEGMIYIPFPWIPLWLHARLELIFFILGILMALYSFTSYYRTLISRHMLWLITVYASILVTVSLISIRMPSWYYLVFVLPFTLFIFIYSMYIIVLAAIRRMEGSRYLVICGLFLNVYSITAVINASSTNQILIYNVLSVLGVILSLSLLMAKQFNSTFFKAKSLAQKLRQIDVLKDQFIVRTAHEFREPLSGIITSAQTLLKSDKRRLIQDEQITIQRITRMCYRLSNLVGDILDLEKINQGLLNVKTGPVDVRSLINLEIGFYTKMTEEKGLQFIDQMPRVLPLVLADGNRLRQILNHLLDNAIKYTHCGTITLSAKQKKNHLEIMVADTGTGIPASEHDTLFDPIRQADTHASEGAGLGLAITKKLVELQQGKIWFESKSGSGTTFHFTVPLYASNRIDTVNTLSLEFHTSQNQMTHQTQQKPDSNKRQTILAVDDDPEQLKILTDMLKSLDYHVISVKSGDEALHEVVRSMPDLVVLNLMMSGMSGFKICGKIREKYGLTELPILMLTTSIINEDKHYAIRSGANDVLPRPYTFSEFSARIRSLILMKQAASQAAHLEVAFLQSQIRPHFLYNVLNSIIALSYEDIEKAREMTAQFAAYLRGSFAFQNTSAMSTLKKELSLVHAYLAIEKMRFQDRIHATINVDDTLDFPLPPLTIQPLIENAIRHGIGKRKNGGRLSLSITHKSGYFLITVSDNGAGMDEKEIRNVLLNGNGHSVGLKNINSRLKHFYGTELQISSSPGNGATVTVHIPEKQGSRAGYYTSASLRPSKKN</sequence>